<gene>
    <name evidence="2" type="ORF">LCGC14_3159230</name>
</gene>
<protein>
    <submittedName>
        <fullName evidence="2">Uncharacterized protein</fullName>
    </submittedName>
</protein>
<proteinExistence type="predicted"/>
<feature type="non-terminal residue" evidence="2">
    <location>
        <position position="70"/>
    </location>
</feature>
<reference evidence="2" key="1">
    <citation type="journal article" date="2015" name="Nature">
        <title>Complex archaea that bridge the gap between prokaryotes and eukaryotes.</title>
        <authorList>
            <person name="Spang A."/>
            <person name="Saw J.H."/>
            <person name="Jorgensen S.L."/>
            <person name="Zaremba-Niedzwiedzka K."/>
            <person name="Martijn J."/>
            <person name="Lind A.E."/>
            <person name="van Eijk R."/>
            <person name="Schleper C."/>
            <person name="Guy L."/>
            <person name="Ettema T.J."/>
        </authorList>
    </citation>
    <scope>NUCLEOTIDE SEQUENCE</scope>
</reference>
<dbReference type="EMBL" id="LAZR01069781">
    <property type="protein sequence ID" value="KKK47038.1"/>
    <property type="molecule type" value="Genomic_DNA"/>
</dbReference>
<name>A0A0F8VRR0_9ZZZZ</name>
<evidence type="ECO:0000313" key="2">
    <source>
        <dbReference type="EMBL" id="KKK47038.1"/>
    </source>
</evidence>
<evidence type="ECO:0000256" key="1">
    <source>
        <dbReference type="SAM" id="MobiDB-lite"/>
    </source>
</evidence>
<organism evidence="2">
    <name type="scientific">marine sediment metagenome</name>
    <dbReference type="NCBI Taxonomy" id="412755"/>
    <lineage>
        <taxon>unclassified sequences</taxon>
        <taxon>metagenomes</taxon>
        <taxon>ecological metagenomes</taxon>
    </lineage>
</organism>
<sequence length="70" mass="7841">MAQWKITKDNISTPGEKSDVGVCGPKSWTDDDGEKHGFQDGIEMPHKFRMLDDDGEIYYYGVCACDSSFS</sequence>
<feature type="region of interest" description="Disordered" evidence="1">
    <location>
        <begin position="1"/>
        <end position="36"/>
    </location>
</feature>
<comment type="caution">
    <text evidence="2">The sequence shown here is derived from an EMBL/GenBank/DDBJ whole genome shotgun (WGS) entry which is preliminary data.</text>
</comment>
<accession>A0A0F8VRR0</accession>
<dbReference type="AlphaFoldDB" id="A0A0F8VRR0"/>